<dbReference type="SUPFAM" id="SSF54928">
    <property type="entry name" value="RNA-binding domain, RBD"/>
    <property type="match status" value="1"/>
</dbReference>
<dbReference type="CDD" id="cd06466">
    <property type="entry name" value="p23_CS_SGT1_like"/>
    <property type="match status" value="1"/>
</dbReference>
<dbReference type="InterPro" id="IPR007051">
    <property type="entry name" value="CHORD_dom"/>
</dbReference>
<feature type="compositionally biased region" description="Basic and acidic residues" evidence="5">
    <location>
        <begin position="68"/>
        <end position="102"/>
    </location>
</feature>
<dbReference type="Gene3D" id="2.60.40.790">
    <property type="match status" value="1"/>
</dbReference>
<feature type="domain" description="CHORD" evidence="8">
    <location>
        <begin position="169"/>
        <end position="229"/>
    </location>
</feature>
<dbReference type="SMART" id="SM00360">
    <property type="entry name" value="RRM"/>
    <property type="match status" value="2"/>
</dbReference>
<dbReference type="Pfam" id="PF04968">
    <property type="entry name" value="CHORD"/>
    <property type="match status" value="2"/>
</dbReference>
<evidence type="ECO:0000259" key="6">
    <source>
        <dbReference type="PROSITE" id="PS50102"/>
    </source>
</evidence>
<dbReference type="InterPro" id="IPR008978">
    <property type="entry name" value="HSP20-like_chaperone"/>
</dbReference>
<proteinExistence type="predicted"/>
<dbReference type="EMBL" id="OU015566">
    <property type="protein sequence ID" value="CAG5105240.1"/>
    <property type="molecule type" value="Genomic_DNA"/>
</dbReference>
<dbReference type="InterPro" id="IPR000504">
    <property type="entry name" value="RRM_dom"/>
</dbReference>
<feature type="compositionally biased region" description="Basic residues" evidence="5">
    <location>
        <begin position="450"/>
        <end position="471"/>
    </location>
</feature>
<dbReference type="Proteomes" id="UP001158576">
    <property type="component" value="Chromosome 1"/>
</dbReference>
<dbReference type="InterPro" id="IPR007052">
    <property type="entry name" value="CS_dom"/>
</dbReference>
<evidence type="ECO:0000313" key="10">
    <source>
        <dbReference type="Proteomes" id="UP001158576"/>
    </source>
</evidence>
<feature type="region of interest" description="Disordered" evidence="5">
    <location>
        <begin position="64"/>
        <end position="124"/>
    </location>
</feature>
<feature type="domain" description="RRM" evidence="6">
    <location>
        <begin position="339"/>
        <end position="435"/>
    </location>
</feature>
<dbReference type="PROSITE" id="PS50102">
    <property type="entry name" value="RRM"/>
    <property type="match status" value="1"/>
</dbReference>
<name>A0ABN7STT1_OIKDI</name>
<dbReference type="PANTHER" id="PTHR46983:SF3">
    <property type="entry name" value="CHPADIPLOID STATE MAINTENANCE PROTEIN CHPA"/>
    <property type="match status" value="1"/>
</dbReference>
<protein>
    <submittedName>
        <fullName evidence="9">Oidioi.mRNA.OKI2018_I69.chr1.g1953.t1.cds</fullName>
    </submittedName>
</protein>
<dbReference type="PANTHER" id="PTHR46983">
    <property type="entry name" value="CYSTEINE AND HISTIDINE-RICH DOMAIN-CONTAINING PROTEIN 1"/>
    <property type="match status" value="1"/>
</dbReference>
<keyword evidence="4" id="KW-0694">RNA-binding</keyword>
<evidence type="ECO:0000256" key="1">
    <source>
        <dbReference type="ARBA" id="ARBA00022723"/>
    </source>
</evidence>
<feature type="domain" description="CHORD" evidence="8">
    <location>
        <begin position="6"/>
        <end position="67"/>
    </location>
</feature>
<feature type="region of interest" description="Disordered" evidence="5">
    <location>
        <begin position="435"/>
        <end position="471"/>
    </location>
</feature>
<keyword evidence="10" id="KW-1185">Reference proteome</keyword>
<evidence type="ECO:0000313" key="9">
    <source>
        <dbReference type="EMBL" id="CAG5105240.1"/>
    </source>
</evidence>
<dbReference type="Pfam" id="PF04969">
    <property type="entry name" value="CS"/>
    <property type="match status" value="1"/>
</dbReference>
<keyword evidence="2" id="KW-0677">Repeat</keyword>
<dbReference type="PROSITE" id="PS51203">
    <property type="entry name" value="CS"/>
    <property type="match status" value="1"/>
</dbReference>
<dbReference type="InterPro" id="IPR039790">
    <property type="entry name" value="CHRD1"/>
</dbReference>
<reference evidence="9 10" key="1">
    <citation type="submission" date="2021-04" db="EMBL/GenBank/DDBJ databases">
        <authorList>
            <person name="Bliznina A."/>
        </authorList>
    </citation>
    <scope>NUCLEOTIDE SEQUENCE [LARGE SCALE GENOMIC DNA]</scope>
</reference>
<sequence length="569" mass="64166">MGVKTCYNKACSNQGKFNEEENGPEACRFHAGGPVFHDAYKGWSCCKKRVTDFGEFLAIPGCTAGPHNPEKSEAAPVKPDVKNTGAKEKPAFSKERDPKNYGKETYVSAPPSREKLAAQEETNDSEEVEQKCSLKAKILSSLKTELAKMELAEKNRADLTKTVQVGWPCSRSGCSETYKGEASNANCCHYHPGVPIFHEGMKFWSCCERKTSDFTAFLNQAGCEKTDNHDWVHPDEAALKSKENARYDYHQTPTNITLNVYCKGVIPKETTVHVSNKRIDIDFCFGIRKTKMSVAVSELWGKVVATSSKLNIGSTKLELIMKKKTSGTWKKLHAEEIGATVFFGMRDKKPDIWPENVVDDNGESAPAKADLKAALPKVETKASPHPFGNVKSINLKPGFGFVTFDEEEDAERALDSLERNAKLCGYRVDIKPARVRGDRGRSGGPVIRDMRRRRSRSRSRTRSRSRSRGRTRGYNRDYCLKVTNLTTRASWQDLKDFIRKETDVETAFCEAHRVKVREGLVALRTKNDMKLVLKYCDNQLINGKEVFFHEMIVDHRSISRSPVRNRRRS</sequence>
<dbReference type="PROSITE" id="PS51401">
    <property type="entry name" value="CHORD"/>
    <property type="match status" value="2"/>
</dbReference>
<feature type="domain" description="CS" evidence="7">
    <location>
        <begin position="242"/>
        <end position="333"/>
    </location>
</feature>
<gene>
    <name evidence="9" type="ORF">OKIOD_LOCUS10718</name>
</gene>
<evidence type="ECO:0000256" key="2">
    <source>
        <dbReference type="ARBA" id="ARBA00022737"/>
    </source>
</evidence>
<dbReference type="InterPro" id="IPR035979">
    <property type="entry name" value="RBD_domain_sf"/>
</dbReference>
<keyword evidence="3" id="KW-0862">Zinc</keyword>
<evidence type="ECO:0000259" key="8">
    <source>
        <dbReference type="PROSITE" id="PS51401"/>
    </source>
</evidence>
<evidence type="ECO:0000256" key="5">
    <source>
        <dbReference type="SAM" id="MobiDB-lite"/>
    </source>
</evidence>
<dbReference type="InterPro" id="IPR012677">
    <property type="entry name" value="Nucleotide-bd_a/b_plait_sf"/>
</dbReference>
<evidence type="ECO:0000256" key="4">
    <source>
        <dbReference type="PROSITE-ProRule" id="PRU00176"/>
    </source>
</evidence>
<evidence type="ECO:0000256" key="3">
    <source>
        <dbReference type="ARBA" id="ARBA00022833"/>
    </source>
</evidence>
<dbReference type="Gene3D" id="4.10.1130.20">
    <property type="match status" value="2"/>
</dbReference>
<evidence type="ECO:0000259" key="7">
    <source>
        <dbReference type="PROSITE" id="PS51203"/>
    </source>
</evidence>
<dbReference type="Pfam" id="PF00076">
    <property type="entry name" value="RRM_1"/>
    <property type="match status" value="1"/>
</dbReference>
<dbReference type="Gene3D" id="3.30.70.330">
    <property type="match status" value="2"/>
</dbReference>
<organism evidence="9 10">
    <name type="scientific">Oikopleura dioica</name>
    <name type="common">Tunicate</name>
    <dbReference type="NCBI Taxonomy" id="34765"/>
    <lineage>
        <taxon>Eukaryota</taxon>
        <taxon>Metazoa</taxon>
        <taxon>Chordata</taxon>
        <taxon>Tunicata</taxon>
        <taxon>Appendicularia</taxon>
        <taxon>Copelata</taxon>
        <taxon>Oikopleuridae</taxon>
        <taxon>Oikopleura</taxon>
    </lineage>
</organism>
<accession>A0ABN7STT1</accession>
<keyword evidence="1" id="KW-0479">Metal-binding</keyword>
<dbReference type="SUPFAM" id="SSF49764">
    <property type="entry name" value="HSP20-like chaperones"/>
    <property type="match status" value="1"/>
</dbReference>